<dbReference type="Proteomes" id="UP000683360">
    <property type="component" value="Unassembled WGS sequence"/>
</dbReference>
<reference evidence="7" key="1">
    <citation type="submission" date="2021-03" db="EMBL/GenBank/DDBJ databases">
        <authorList>
            <person name="Bekaert M."/>
        </authorList>
    </citation>
    <scope>NUCLEOTIDE SEQUENCE</scope>
</reference>
<dbReference type="Gene3D" id="1.10.565.10">
    <property type="entry name" value="Retinoid X Receptor"/>
    <property type="match status" value="1"/>
</dbReference>
<dbReference type="PANTHER" id="PTHR21634:SF9">
    <property type="entry name" value="RE13835P"/>
    <property type="match status" value="1"/>
</dbReference>
<dbReference type="Pfam" id="PF14637">
    <property type="entry name" value="FNIP_M"/>
    <property type="match status" value="1"/>
</dbReference>
<dbReference type="Pfam" id="PF14636">
    <property type="entry name" value="FNIP_N"/>
    <property type="match status" value="1"/>
</dbReference>
<dbReference type="GO" id="GO:0042030">
    <property type="term" value="F:ATPase inhibitor activity"/>
    <property type="evidence" value="ECO:0007669"/>
    <property type="project" value="TreeGrafter"/>
</dbReference>
<keyword evidence="3" id="KW-0805">Transcription regulation</keyword>
<dbReference type="GO" id="GO:0005737">
    <property type="term" value="C:cytoplasm"/>
    <property type="evidence" value="ECO:0007669"/>
    <property type="project" value="UniProtKB-SubCell"/>
</dbReference>
<dbReference type="GO" id="GO:0051087">
    <property type="term" value="F:protein-folding chaperone binding"/>
    <property type="evidence" value="ECO:0007669"/>
    <property type="project" value="TreeGrafter"/>
</dbReference>
<organism evidence="7 8">
    <name type="scientific">Mytilus edulis</name>
    <name type="common">Blue mussel</name>
    <dbReference type="NCBI Taxonomy" id="6550"/>
    <lineage>
        <taxon>Eukaryota</taxon>
        <taxon>Metazoa</taxon>
        <taxon>Spiralia</taxon>
        <taxon>Lophotrochozoa</taxon>
        <taxon>Mollusca</taxon>
        <taxon>Bivalvia</taxon>
        <taxon>Autobranchia</taxon>
        <taxon>Pteriomorphia</taxon>
        <taxon>Mytilida</taxon>
        <taxon>Mytiloidea</taxon>
        <taxon>Mytilidae</taxon>
        <taxon>Mytilinae</taxon>
        <taxon>Mytilus</taxon>
    </lineage>
</organism>
<accession>A0A8S3Q4Z6</accession>
<dbReference type="OrthoDB" id="10051712at2759"/>
<name>A0A8S3Q4Z6_MYTED</name>
<feature type="domain" description="UDENN FNIP1/2-type" evidence="6">
    <location>
        <begin position="1"/>
        <end position="526"/>
    </location>
</feature>
<evidence type="ECO:0000256" key="2">
    <source>
        <dbReference type="ARBA" id="ARBA00022490"/>
    </source>
</evidence>
<keyword evidence="8" id="KW-1185">Reference proteome</keyword>
<evidence type="ECO:0000256" key="5">
    <source>
        <dbReference type="ARBA" id="ARBA00023170"/>
    </source>
</evidence>
<evidence type="ECO:0000259" key="6">
    <source>
        <dbReference type="PROSITE" id="PS51836"/>
    </source>
</evidence>
<comment type="caution">
    <text evidence="7">The sequence shown here is derived from an EMBL/GenBank/DDBJ whole genome shotgun (WGS) entry which is preliminary data.</text>
</comment>
<sequence length="533" mass="61556">MLGCHLRKKGCIQNRLICSDGDLSMNKKHVPSKYMLTRKMGSDVKVLEELMFGSVGMAYKGPSFKVHFLRNPSQMMLTKVFIPENHQTRESIYSDLDSIDSLSIHSNQDLSISDPKQISQHNRHGSNIDAVSTQVYSNIQSSAGPKDNLITEVKKLGLTAQAPQVDSEIHKFEPYWVEVGPKNRHYNTRRQSAGNALEIFRDDVIDLYTTPRLSEPVWLNMMSHANTEFKNKEIRTTTSLKRDQNRGLTITTLTNQCTLQEPEKVEKIQLYLINCLRNVAKKSYKNPDERLWKILDKFTLLPDITKTMVAKRKRLEQLTQNSLKNTNKKVEDIWTTQKNERVKLQDEYNRQISNVLGQWESDIEKTKEQEEKLTLLFKQQQKLFQQARVVQSQRLKTVQQLHEQYSKVSYSYRAWKEAPSIINRTVEINSSLFPEKSPQPVVASQLVCNLIEAVLQLWKLKMSPEFCLMHLEDRLQEIYFKSKMLAEYLKDITTDGSKKCSVHDLTHVLGFERGDLPLLMAIAGTHSLLPVCL</sequence>
<dbReference type="PANTHER" id="PTHR21634">
    <property type="entry name" value="RE13835P"/>
    <property type="match status" value="1"/>
</dbReference>
<evidence type="ECO:0000256" key="4">
    <source>
        <dbReference type="ARBA" id="ARBA00023163"/>
    </source>
</evidence>
<comment type="subcellular location">
    <subcellularLocation>
        <location evidence="1">Cytoplasm</location>
    </subcellularLocation>
</comment>
<dbReference type="PROSITE" id="PS51836">
    <property type="entry name" value="DENN_FNIP12"/>
    <property type="match status" value="1"/>
</dbReference>
<dbReference type="InterPro" id="IPR035500">
    <property type="entry name" value="NHR-like_dom_sf"/>
</dbReference>
<evidence type="ECO:0000256" key="1">
    <source>
        <dbReference type="ARBA" id="ARBA00004496"/>
    </source>
</evidence>
<dbReference type="EMBL" id="CAJPWZ010000363">
    <property type="protein sequence ID" value="CAG2191479.1"/>
    <property type="molecule type" value="Genomic_DNA"/>
</dbReference>
<dbReference type="InterPro" id="IPR028084">
    <property type="entry name" value="FNIP_N_dom"/>
</dbReference>
<dbReference type="AlphaFoldDB" id="A0A8S3Q4Z6"/>
<dbReference type="InterPro" id="IPR037545">
    <property type="entry name" value="DENN_FNIP1/2"/>
</dbReference>
<dbReference type="InterPro" id="IPR028086">
    <property type="entry name" value="FNIP_C_dom"/>
</dbReference>
<evidence type="ECO:0000313" key="8">
    <source>
        <dbReference type="Proteomes" id="UP000683360"/>
    </source>
</evidence>
<proteinExistence type="predicted"/>
<keyword evidence="4" id="KW-0804">Transcription</keyword>
<gene>
    <name evidence="7" type="ORF">MEDL_6697</name>
</gene>
<evidence type="ECO:0000256" key="3">
    <source>
        <dbReference type="ARBA" id="ARBA00023015"/>
    </source>
</evidence>
<keyword evidence="5" id="KW-0675">Receptor</keyword>
<evidence type="ECO:0000313" key="7">
    <source>
        <dbReference type="EMBL" id="CAG2191479.1"/>
    </source>
</evidence>
<dbReference type="InterPro" id="IPR006888">
    <property type="entry name" value="XLR/SYCP3/FAM9_dom"/>
</dbReference>
<dbReference type="Pfam" id="PF14638">
    <property type="entry name" value="FNIP_C"/>
    <property type="match status" value="1"/>
</dbReference>
<protein>
    <submittedName>
        <fullName evidence="7">SYCP3</fullName>
    </submittedName>
</protein>
<dbReference type="Pfam" id="PF04803">
    <property type="entry name" value="Cor1"/>
    <property type="match status" value="1"/>
</dbReference>
<dbReference type="InterPro" id="IPR028085">
    <property type="entry name" value="FNIP_mid_dom"/>
</dbReference>
<keyword evidence="2" id="KW-0963">Cytoplasm</keyword>